<dbReference type="GO" id="GO:0055088">
    <property type="term" value="P:lipid homeostasis"/>
    <property type="evidence" value="ECO:0007669"/>
    <property type="project" value="TreeGrafter"/>
</dbReference>
<dbReference type="SUPFAM" id="SSF53474">
    <property type="entry name" value="alpha/beta-Hydrolases"/>
    <property type="match status" value="1"/>
</dbReference>
<evidence type="ECO:0000313" key="4">
    <source>
        <dbReference type="Proteomes" id="UP000054560"/>
    </source>
</evidence>
<comment type="similarity">
    <text evidence="1">Belongs to the peptidase S33 family. ABHD4/ABHD5 subfamily.</text>
</comment>
<evidence type="ECO:0000259" key="2">
    <source>
        <dbReference type="Pfam" id="PF00561"/>
    </source>
</evidence>
<reference evidence="3 4" key="1">
    <citation type="submission" date="2011-02" db="EMBL/GenBank/DDBJ databases">
        <title>The Genome Sequence of Sphaeroforma arctica JP610.</title>
        <authorList>
            <consortium name="The Broad Institute Genome Sequencing Platform"/>
            <person name="Russ C."/>
            <person name="Cuomo C."/>
            <person name="Young S.K."/>
            <person name="Zeng Q."/>
            <person name="Gargeya S."/>
            <person name="Alvarado L."/>
            <person name="Berlin A."/>
            <person name="Chapman S.B."/>
            <person name="Chen Z."/>
            <person name="Freedman E."/>
            <person name="Gellesch M."/>
            <person name="Goldberg J."/>
            <person name="Griggs A."/>
            <person name="Gujja S."/>
            <person name="Heilman E."/>
            <person name="Heiman D."/>
            <person name="Howarth C."/>
            <person name="Mehta T."/>
            <person name="Neiman D."/>
            <person name="Pearson M."/>
            <person name="Roberts A."/>
            <person name="Saif S."/>
            <person name="Shea T."/>
            <person name="Shenoy N."/>
            <person name="Sisk P."/>
            <person name="Stolte C."/>
            <person name="Sykes S."/>
            <person name="White J."/>
            <person name="Yandava C."/>
            <person name="Burger G."/>
            <person name="Gray M.W."/>
            <person name="Holland P.W.H."/>
            <person name="King N."/>
            <person name="Lang F.B.F."/>
            <person name="Roger A.J."/>
            <person name="Ruiz-Trillo I."/>
            <person name="Haas B."/>
            <person name="Nusbaum C."/>
            <person name="Birren B."/>
        </authorList>
    </citation>
    <scope>NUCLEOTIDE SEQUENCE [LARGE SCALE GENOMIC DNA]</scope>
    <source>
        <strain evidence="3 4">JP610</strain>
    </source>
</reference>
<dbReference type="eggNOG" id="KOG4409">
    <property type="taxonomic scope" value="Eukaryota"/>
</dbReference>
<dbReference type="GO" id="GO:0052689">
    <property type="term" value="F:carboxylic ester hydrolase activity"/>
    <property type="evidence" value="ECO:0007669"/>
    <property type="project" value="TreeGrafter"/>
</dbReference>
<keyword evidence="4" id="KW-1185">Reference proteome</keyword>
<dbReference type="AlphaFoldDB" id="A0A0L0GB75"/>
<evidence type="ECO:0000313" key="3">
    <source>
        <dbReference type="EMBL" id="KNC86272.1"/>
    </source>
</evidence>
<organism evidence="3 4">
    <name type="scientific">Sphaeroforma arctica JP610</name>
    <dbReference type="NCBI Taxonomy" id="667725"/>
    <lineage>
        <taxon>Eukaryota</taxon>
        <taxon>Ichthyosporea</taxon>
        <taxon>Ichthyophonida</taxon>
        <taxon>Sphaeroforma</taxon>
    </lineage>
</organism>
<proteinExistence type="inferred from homology"/>
<dbReference type="GO" id="GO:0042171">
    <property type="term" value="F:lysophosphatidic acid acyltransferase activity"/>
    <property type="evidence" value="ECO:0007669"/>
    <property type="project" value="TreeGrafter"/>
</dbReference>
<name>A0A0L0GB75_9EUKA</name>
<dbReference type="OrthoDB" id="7457040at2759"/>
<dbReference type="GeneID" id="25902098"/>
<accession>A0A0L0GB75</accession>
<feature type="domain" description="AB hydrolase-1" evidence="2">
    <location>
        <begin position="82"/>
        <end position="194"/>
    </location>
</feature>
<dbReference type="Proteomes" id="UP000054560">
    <property type="component" value="Unassembled WGS sequence"/>
</dbReference>
<dbReference type="STRING" id="667725.A0A0L0GB75"/>
<gene>
    <name evidence="3" type="ORF">SARC_01594</name>
</gene>
<evidence type="ECO:0000256" key="1">
    <source>
        <dbReference type="ARBA" id="ARBA00038097"/>
    </source>
</evidence>
<dbReference type="EMBL" id="KQ241660">
    <property type="protein sequence ID" value="KNC86272.1"/>
    <property type="molecule type" value="Genomic_DNA"/>
</dbReference>
<dbReference type="Gene3D" id="3.40.50.1820">
    <property type="entry name" value="alpha/beta hydrolase"/>
    <property type="match status" value="1"/>
</dbReference>
<dbReference type="GO" id="GO:0006654">
    <property type="term" value="P:phosphatidic acid biosynthetic process"/>
    <property type="evidence" value="ECO:0007669"/>
    <property type="project" value="TreeGrafter"/>
</dbReference>
<dbReference type="RefSeq" id="XP_014160174.1">
    <property type="nucleotide sequence ID" value="XM_014304699.1"/>
</dbReference>
<dbReference type="PRINTS" id="PR00111">
    <property type="entry name" value="ABHYDROLASE"/>
</dbReference>
<dbReference type="InterPro" id="IPR029058">
    <property type="entry name" value="AB_hydrolase_fold"/>
</dbReference>
<dbReference type="PANTHER" id="PTHR42886:SF29">
    <property type="entry name" value="PUMMELIG, ISOFORM A"/>
    <property type="match status" value="1"/>
</dbReference>
<protein>
    <recommendedName>
        <fullName evidence="2">AB hydrolase-1 domain-containing protein</fullName>
    </recommendedName>
</protein>
<sequence length="308" mass="34617">MSMFSWYWPTSENDVKLSEQKMFKDLTHDYKIHQVPIFEGKEHINTITVLPTVKVHGSSEDEGVCADIATAIGTSRDSTADVVIAHGYGCGIGHYFKNYEPIARDTQRRVHGIDWLGMGNSSRPNMSKNPDDVETIESLYVQSLEEWRQAMNIDKMVLVGHSLGGYLSAAYALKYPQYIEKLVLASPVGIPERPAEVPERIKQLTGMRKLAYNVVRMGWDANITAQPHLSFHYSIKNETVFLYGSEDWMDKSAAEQVSLTMDVPTRVHVISQAGHNLFADNHIEFNRVLVEEILGTKSTTTAPVSERA</sequence>
<dbReference type="Pfam" id="PF00561">
    <property type="entry name" value="Abhydrolase_1"/>
    <property type="match status" value="1"/>
</dbReference>
<dbReference type="InterPro" id="IPR000073">
    <property type="entry name" value="AB_hydrolase_1"/>
</dbReference>
<dbReference type="PANTHER" id="PTHR42886">
    <property type="entry name" value="RE40534P-RELATED"/>
    <property type="match status" value="1"/>
</dbReference>